<protein>
    <submittedName>
        <fullName evidence="1">Porin</fullName>
    </submittedName>
</protein>
<dbReference type="RefSeq" id="WP_345206935.1">
    <property type="nucleotide sequence ID" value="NZ_BAABHX010000006.1"/>
</dbReference>
<proteinExistence type="predicted"/>
<dbReference type="Pfam" id="PF07642">
    <property type="entry name" value="BBP2"/>
    <property type="match status" value="1"/>
</dbReference>
<dbReference type="Proteomes" id="UP001500353">
    <property type="component" value="Unassembled WGS sequence"/>
</dbReference>
<evidence type="ECO:0000313" key="1">
    <source>
        <dbReference type="EMBL" id="GAA5098545.1"/>
    </source>
</evidence>
<reference evidence="2" key="1">
    <citation type="journal article" date="2019" name="Int. J. Syst. Evol. Microbiol.">
        <title>The Global Catalogue of Microorganisms (GCM) 10K type strain sequencing project: providing services to taxonomists for standard genome sequencing and annotation.</title>
        <authorList>
            <consortium name="The Broad Institute Genomics Platform"/>
            <consortium name="The Broad Institute Genome Sequencing Center for Infectious Disease"/>
            <person name="Wu L."/>
            <person name="Ma J."/>
        </authorList>
    </citation>
    <scope>NUCLEOTIDE SEQUENCE [LARGE SCALE GENOMIC DNA]</scope>
    <source>
        <strain evidence="2">JCM 18019</strain>
    </source>
</reference>
<comment type="caution">
    <text evidence="1">The sequence shown here is derived from an EMBL/GenBank/DDBJ whole genome shotgun (WGS) entry which is preliminary data.</text>
</comment>
<accession>A0ABP9MNB0</accession>
<sequence length="360" mass="41105">MKKFFTASILLGLFFPKAQSSDSLKLSNFKLSVYTELFYTYDFNEPTNHYRQNFIYTYNRHNELNLNLGLIKGSYESDNLRANIALMAGTYAQDNLAAEQNALRYVNEANIGIRLSKTKNLWVDAGIMPSHIGWESAVGKNNFNVTRSLAAENSPYFETGAKVSYTTDNGKWFLSSLVLNGWQRIAKAEGNQSLSFGHQLTFKPNDKITLNSSSFIGNDKSKDDKRMRYFHDLYGDFQLTEKFSALLGFDIGAEQKEKGSKSYNLWYTPSILMKYHLDEKWTLAGRLEYYNDKNGVIVSTETPNGFQTFGYSLNVDYAIFKNVLFRTEARGFTSKDAIFVQNDELKQGNFFITASLAAWF</sequence>
<organism evidence="1 2">
    <name type="scientific">Chryseobacterium ginsengisoli</name>
    <dbReference type="NCBI Taxonomy" id="363853"/>
    <lineage>
        <taxon>Bacteria</taxon>
        <taxon>Pseudomonadati</taxon>
        <taxon>Bacteroidota</taxon>
        <taxon>Flavobacteriia</taxon>
        <taxon>Flavobacteriales</taxon>
        <taxon>Weeksellaceae</taxon>
        <taxon>Chryseobacterium group</taxon>
        <taxon>Chryseobacterium</taxon>
    </lineage>
</organism>
<keyword evidence="2" id="KW-1185">Reference proteome</keyword>
<gene>
    <name evidence="1" type="ORF">GCM10023210_34810</name>
</gene>
<name>A0ABP9MNB0_9FLAO</name>
<dbReference type="EMBL" id="BAABHX010000006">
    <property type="protein sequence ID" value="GAA5098545.1"/>
    <property type="molecule type" value="Genomic_DNA"/>
</dbReference>
<evidence type="ECO:0000313" key="2">
    <source>
        <dbReference type="Proteomes" id="UP001500353"/>
    </source>
</evidence>
<dbReference type="InterPro" id="IPR011486">
    <property type="entry name" value="BBP2"/>
</dbReference>